<feature type="compositionally biased region" description="Low complexity" evidence="1">
    <location>
        <begin position="13"/>
        <end position="32"/>
    </location>
</feature>
<accession>A0A6G1Q860</accession>
<feature type="region of interest" description="Disordered" evidence="1">
    <location>
        <begin position="1"/>
        <end position="161"/>
    </location>
</feature>
<dbReference type="AlphaFoldDB" id="A0A6G1Q860"/>
<proteinExistence type="predicted"/>
<feature type="compositionally biased region" description="Low complexity" evidence="1">
    <location>
        <begin position="58"/>
        <end position="67"/>
    </location>
</feature>
<feature type="compositionally biased region" description="Polar residues" evidence="1">
    <location>
        <begin position="146"/>
        <end position="161"/>
    </location>
</feature>
<evidence type="ECO:0000313" key="3">
    <source>
        <dbReference type="Proteomes" id="UP000503349"/>
    </source>
</evidence>
<organism evidence="2 3">
    <name type="scientific">Channa argus</name>
    <name type="common">Northern snakehead</name>
    <name type="synonym">Ophicephalus argus</name>
    <dbReference type="NCBI Taxonomy" id="215402"/>
    <lineage>
        <taxon>Eukaryota</taxon>
        <taxon>Metazoa</taxon>
        <taxon>Chordata</taxon>
        <taxon>Craniata</taxon>
        <taxon>Vertebrata</taxon>
        <taxon>Euteleostomi</taxon>
        <taxon>Actinopterygii</taxon>
        <taxon>Neopterygii</taxon>
        <taxon>Teleostei</taxon>
        <taxon>Neoteleostei</taxon>
        <taxon>Acanthomorphata</taxon>
        <taxon>Anabantaria</taxon>
        <taxon>Anabantiformes</taxon>
        <taxon>Channoidei</taxon>
        <taxon>Channidae</taxon>
        <taxon>Channa</taxon>
    </lineage>
</organism>
<reference evidence="3" key="2">
    <citation type="submission" date="2019-02" db="EMBL/GenBank/DDBJ databases">
        <title>Opniocepnalus argus Var Kimnra genome.</title>
        <authorList>
            <person name="Zhou C."/>
            <person name="Xiao S."/>
        </authorList>
    </citation>
    <scope>NUCLEOTIDE SEQUENCE [LARGE SCALE GENOMIC DNA]</scope>
</reference>
<keyword evidence="3" id="KW-1185">Reference proteome</keyword>
<dbReference type="EMBL" id="CM015724">
    <property type="protein sequence ID" value="KAF3698346.1"/>
    <property type="molecule type" value="Genomic_DNA"/>
</dbReference>
<sequence>MKSSSVTATQETQLLQSSSSPPRRPQLSLQSPELQAEFLQERQNKLRPCSNSDSGLVSPFSLTSSTSPPLPPPTSDTPLSSPCSSSSSSSPSPCSDNSSARLSLSSPELLSELKQSRTRSLRHVRTHSGLTTIFSGRGRRGGEQDTAANPSTQLPTQKTLH</sequence>
<gene>
    <name evidence="2" type="ORF">EXN66_Car014027</name>
</gene>
<reference evidence="2 3" key="1">
    <citation type="submission" date="2019-02" db="EMBL/GenBank/DDBJ databases">
        <title>Opniocepnalus argus genome.</title>
        <authorList>
            <person name="Zhou C."/>
            <person name="Xiao S."/>
        </authorList>
    </citation>
    <scope>NUCLEOTIDE SEQUENCE [LARGE SCALE GENOMIC DNA]</scope>
    <source>
        <strain evidence="2">OARG1902GOOAL</strain>
        <tissue evidence="2">Muscle</tissue>
    </source>
</reference>
<feature type="compositionally biased region" description="Polar residues" evidence="1">
    <location>
        <begin position="1"/>
        <end position="12"/>
    </location>
</feature>
<name>A0A6G1Q860_CHAAH</name>
<evidence type="ECO:0000256" key="1">
    <source>
        <dbReference type="SAM" id="MobiDB-lite"/>
    </source>
</evidence>
<evidence type="ECO:0000313" key="2">
    <source>
        <dbReference type="EMBL" id="KAF3698346.1"/>
    </source>
</evidence>
<feature type="compositionally biased region" description="Low complexity" evidence="1">
    <location>
        <begin position="76"/>
        <end position="113"/>
    </location>
</feature>
<feature type="compositionally biased region" description="Basic residues" evidence="1">
    <location>
        <begin position="116"/>
        <end position="126"/>
    </location>
</feature>
<dbReference type="Proteomes" id="UP000503349">
    <property type="component" value="Chromosome 13"/>
</dbReference>
<protein>
    <submittedName>
        <fullName evidence="2">Uncharacterized protein</fullName>
    </submittedName>
</protein>